<proteinExistence type="predicted"/>
<comment type="caution">
    <text evidence="7">The sequence shown here is derived from an EMBL/GenBank/DDBJ whole genome shotgun (WGS) entry which is preliminary data.</text>
</comment>
<keyword evidence="3" id="KW-0804">Transcription</keyword>
<accession>A0A3M8LR25</accession>
<evidence type="ECO:0000256" key="5">
    <source>
        <dbReference type="SAM" id="MobiDB-lite"/>
    </source>
</evidence>
<evidence type="ECO:0000256" key="1">
    <source>
        <dbReference type="ARBA" id="ARBA00023015"/>
    </source>
</evidence>
<dbReference type="GO" id="GO:0003700">
    <property type="term" value="F:DNA-binding transcription factor activity"/>
    <property type="evidence" value="ECO:0007669"/>
    <property type="project" value="TreeGrafter"/>
</dbReference>
<sequence>MGCLARGPRIDGMTPLSRTPEDVSPSRRRDARANRERLLTEARILIAENGIEASLEEIARRAEVGVATLYRNFPTRDDLVRALHATALADLLPVREEIEAAPTAWDGVVVYLERVIEWLVADPSLPPILKRMAVIEPGMRSGDRFESFIAELVEQAKVESSLRSDVYAVDLAVLITLIGSLGSLGNGYAGQWHRQLSIALDGLRPPGHDRAKLPGRPLNVKQFRASMHGLSRRSRRAT</sequence>
<dbReference type="InterPro" id="IPR009057">
    <property type="entry name" value="Homeodomain-like_sf"/>
</dbReference>
<dbReference type="PRINTS" id="PR00455">
    <property type="entry name" value="HTHTETR"/>
</dbReference>
<dbReference type="Pfam" id="PF00440">
    <property type="entry name" value="TetR_N"/>
    <property type="match status" value="1"/>
</dbReference>
<dbReference type="InterPro" id="IPR050109">
    <property type="entry name" value="HTH-type_TetR-like_transc_reg"/>
</dbReference>
<dbReference type="GO" id="GO:0000976">
    <property type="term" value="F:transcription cis-regulatory region binding"/>
    <property type="evidence" value="ECO:0007669"/>
    <property type="project" value="TreeGrafter"/>
</dbReference>
<evidence type="ECO:0000313" key="7">
    <source>
        <dbReference type="EMBL" id="RNE67329.1"/>
    </source>
</evidence>
<evidence type="ECO:0000256" key="3">
    <source>
        <dbReference type="ARBA" id="ARBA00023163"/>
    </source>
</evidence>
<dbReference type="PROSITE" id="PS50977">
    <property type="entry name" value="HTH_TETR_2"/>
    <property type="match status" value="1"/>
</dbReference>
<dbReference type="EMBL" id="RDSR01000001">
    <property type="protein sequence ID" value="RNE67329.1"/>
    <property type="molecule type" value="Genomic_DNA"/>
</dbReference>
<feature type="domain" description="HTH tetR-type" evidence="6">
    <location>
        <begin position="32"/>
        <end position="91"/>
    </location>
</feature>
<feature type="compositionally biased region" description="Basic and acidic residues" evidence="5">
    <location>
        <begin position="19"/>
        <end position="32"/>
    </location>
</feature>
<keyword evidence="1" id="KW-0805">Transcription regulation</keyword>
<evidence type="ECO:0000256" key="2">
    <source>
        <dbReference type="ARBA" id="ARBA00023125"/>
    </source>
</evidence>
<dbReference type="PANTHER" id="PTHR30055:SF234">
    <property type="entry name" value="HTH-TYPE TRANSCRIPTIONAL REGULATOR BETI"/>
    <property type="match status" value="1"/>
</dbReference>
<dbReference type="Proteomes" id="UP000279859">
    <property type="component" value="Unassembled WGS sequence"/>
</dbReference>
<keyword evidence="2 4" id="KW-0238">DNA-binding</keyword>
<organism evidence="7 8">
    <name type="scientific">Cryobacterium tepidiphilum</name>
    <dbReference type="NCBI Taxonomy" id="2486026"/>
    <lineage>
        <taxon>Bacteria</taxon>
        <taxon>Bacillati</taxon>
        <taxon>Actinomycetota</taxon>
        <taxon>Actinomycetes</taxon>
        <taxon>Micrococcales</taxon>
        <taxon>Microbacteriaceae</taxon>
        <taxon>Cryobacterium</taxon>
    </lineage>
</organism>
<dbReference type="Gene3D" id="1.10.357.10">
    <property type="entry name" value="Tetracycline Repressor, domain 2"/>
    <property type="match status" value="1"/>
</dbReference>
<dbReference type="InterPro" id="IPR001647">
    <property type="entry name" value="HTH_TetR"/>
</dbReference>
<dbReference type="AlphaFoldDB" id="A0A3M8LR25"/>
<evidence type="ECO:0000313" key="8">
    <source>
        <dbReference type="Proteomes" id="UP000279859"/>
    </source>
</evidence>
<keyword evidence="8" id="KW-1185">Reference proteome</keyword>
<reference evidence="7 8" key="1">
    <citation type="submission" date="2018-11" db="EMBL/GenBank/DDBJ databases">
        <title>Cryobacterium sp. nov., isolated from rhizosphere soil of lettuce.</title>
        <authorList>
            <person name="Wang Y."/>
        </authorList>
    </citation>
    <scope>NUCLEOTIDE SEQUENCE [LARGE SCALE GENOMIC DNA]</scope>
    <source>
        <strain evidence="7 8">NEAU-85</strain>
    </source>
</reference>
<dbReference type="SUPFAM" id="SSF48498">
    <property type="entry name" value="Tetracyclin repressor-like, C-terminal domain"/>
    <property type="match status" value="1"/>
</dbReference>
<dbReference type="InterPro" id="IPR036271">
    <property type="entry name" value="Tet_transcr_reg_TetR-rel_C_sf"/>
</dbReference>
<dbReference type="PANTHER" id="PTHR30055">
    <property type="entry name" value="HTH-TYPE TRANSCRIPTIONAL REGULATOR RUTR"/>
    <property type="match status" value="1"/>
</dbReference>
<feature type="DNA-binding region" description="H-T-H motif" evidence="4">
    <location>
        <begin position="54"/>
        <end position="73"/>
    </location>
</feature>
<evidence type="ECO:0000256" key="4">
    <source>
        <dbReference type="PROSITE-ProRule" id="PRU00335"/>
    </source>
</evidence>
<feature type="region of interest" description="Disordered" evidence="5">
    <location>
        <begin position="1"/>
        <end position="32"/>
    </location>
</feature>
<protein>
    <submittedName>
        <fullName evidence="7">TetR/AcrR family transcriptional regulator</fullName>
    </submittedName>
</protein>
<name>A0A3M8LR25_9MICO</name>
<evidence type="ECO:0000259" key="6">
    <source>
        <dbReference type="PROSITE" id="PS50977"/>
    </source>
</evidence>
<gene>
    <name evidence="7" type="ORF">EEJ31_00680</name>
</gene>
<dbReference type="SUPFAM" id="SSF46689">
    <property type="entry name" value="Homeodomain-like"/>
    <property type="match status" value="1"/>
</dbReference>